<name>A0AAD4YR07_PRUDU</name>
<organism evidence="2 3">
    <name type="scientific">Prunus dulcis</name>
    <name type="common">Almond</name>
    <name type="synonym">Amygdalus dulcis</name>
    <dbReference type="NCBI Taxonomy" id="3755"/>
    <lineage>
        <taxon>Eukaryota</taxon>
        <taxon>Viridiplantae</taxon>
        <taxon>Streptophyta</taxon>
        <taxon>Embryophyta</taxon>
        <taxon>Tracheophyta</taxon>
        <taxon>Spermatophyta</taxon>
        <taxon>Magnoliopsida</taxon>
        <taxon>eudicotyledons</taxon>
        <taxon>Gunneridae</taxon>
        <taxon>Pentapetalae</taxon>
        <taxon>rosids</taxon>
        <taxon>fabids</taxon>
        <taxon>Rosales</taxon>
        <taxon>Rosaceae</taxon>
        <taxon>Amygdaloideae</taxon>
        <taxon>Amygdaleae</taxon>
        <taxon>Prunus</taxon>
    </lineage>
</organism>
<proteinExistence type="predicted"/>
<feature type="region of interest" description="Disordered" evidence="1">
    <location>
        <begin position="24"/>
        <end position="52"/>
    </location>
</feature>
<dbReference type="EMBL" id="JAJFAZ020000007">
    <property type="protein sequence ID" value="KAI5317438.1"/>
    <property type="molecule type" value="Genomic_DNA"/>
</dbReference>
<protein>
    <submittedName>
        <fullName evidence="2">Uncharacterized protein</fullName>
    </submittedName>
</protein>
<dbReference type="Proteomes" id="UP001054821">
    <property type="component" value="Chromosome 7"/>
</dbReference>
<comment type="caution">
    <text evidence="2">The sequence shown here is derived from an EMBL/GenBank/DDBJ whole genome shotgun (WGS) entry which is preliminary data.</text>
</comment>
<evidence type="ECO:0000313" key="2">
    <source>
        <dbReference type="EMBL" id="KAI5317438.1"/>
    </source>
</evidence>
<sequence>MSGSFNSTLMKVGLGSSSVPEFFSCKGSSTSSKESSSAAGAKSSTSSSKLSSYSSVLSWVNSAILMAGFCIKSLLSSQYINNLFIMDQIVAARSFSC</sequence>
<keyword evidence="3" id="KW-1185">Reference proteome</keyword>
<accession>A0AAD4YR07</accession>
<reference evidence="2 3" key="1">
    <citation type="journal article" date="2022" name="G3 (Bethesda)">
        <title>Whole-genome sequence and methylome profiling of the almond [Prunus dulcis (Mill.) D.A. Webb] cultivar 'Nonpareil'.</title>
        <authorList>
            <person name="D'Amico-Willman K.M."/>
            <person name="Ouma W.Z."/>
            <person name="Meulia T."/>
            <person name="Sideli G.M."/>
            <person name="Gradziel T.M."/>
            <person name="Fresnedo-Ramirez J."/>
        </authorList>
    </citation>
    <scope>NUCLEOTIDE SEQUENCE [LARGE SCALE GENOMIC DNA]</scope>
    <source>
        <strain evidence="2">Clone GOH B32 T37-40</strain>
    </source>
</reference>
<evidence type="ECO:0000256" key="1">
    <source>
        <dbReference type="SAM" id="MobiDB-lite"/>
    </source>
</evidence>
<gene>
    <name evidence="2" type="ORF">L3X38_037145</name>
</gene>
<evidence type="ECO:0000313" key="3">
    <source>
        <dbReference type="Proteomes" id="UP001054821"/>
    </source>
</evidence>
<dbReference type="AlphaFoldDB" id="A0AAD4YR07"/>